<evidence type="ECO:0000256" key="2">
    <source>
        <dbReference type="ARBA" id="ARBA00022628"/>
    </source>
</evidence>
<dbReference type="InterPro" id="IPR036724">
    <property type="entry name" value="Cobalamin-bd_sf"/>
</dbReference>
<proteinExistence type="predicted"/>
<dbReference type="GO" id="GO:0046872">
    <property type="term" value="F:metal ion binding"/>
    <property type="evidence" value="ECO:0007669"/>
    <property type="project" value="UniProtKB-KW"/>
</dbReference>
<keyword evidence="8" id="KW-1185">Reference proteome</keyword>
<sequence length="142" mass="15092">MNTEKRVRVLVGKPGLDGHDRGAQVIAYGLRDLGFEVVYTGLRQKPEDIARAAVEEDVDVVGLSILSGSHLAMTRKVIEKLAELKAGDIMVLVGGVIPEEDIAKLKEMGVAGVFTAGTSIGEIAEFIRSHVRNQGPGSQSVA</sequence>
<organism evidence="7 8">
    <name type="scientific">Desulfoglaeba alkanexedens ALDC</name>
    <dbReference type="NCBI Taxonomy" id="980445"/>
    <lineage>
        <taxon>Bacteria</taxon>
        <taxon>Pseudomonadati</taxon>
        <taxon>Thermodesulfobacteriota</taxon>
        <taxon>Syntrophobacteria</taxon>
        <taxon>Syntrophobacterales</taxon>
        <taxon>Syntrophobacteraceae</taxon>
        <taxon>Desulfoglaeba</taxon>
    </lineage>
</organism>
<keyword evidence="2" id="KW-0846">Cobalamin</keyword>
<dbReference type="Proteomes" id="UP000298602">
    <property type="component" value="Chromosome"/>
</dbReference>
<dbReference type="KEGG" id="dax:FDQ92_13125"/>
<dbReference type="InterPro" id="IPR006159">
    <property type="entry name" value="Acid_CoA_mut_C"/>
</dbReference>
<keyword evidence="5" id="KW-0170">Cobalt</keyword>
<dbReference type="GO" id="GO:0031419">
    <property type="term" value="F:cobalamin binding"/>
    <property type="evidence" value="ECO:0007669"/>
    <property type="project" value="UniProtKB-KW"/>
</dbReference>
<dbReference type="EMBL" id="CP040098">
    <property type="protein sequence ID" value="QCQ23029.1"/>
    <property type="molecule type" value="Genomic_DNA"/>
</dbReference>
<gene>
    <name evidence="7" type="ORF">FDQ92_13125</name>
</gene>
<protein>
    <submittedName>
        <fullName evidence="7">Cobalamin B12-binding domain-containing protein</fullName>
    </submittedName>
</protein>
<dbReference type="PROSITE" id="PS51332">
    <property type="entry name" value="B12_BINDING"/>
    <property type="match status" value="1"/>
</dbReference>
<dbReference type="NCBIfam" id="TIGR00640">
    <property type="entry name" value="acid_CoA_mut_C"/>
    <property type="match status" value="1"/>
</dbReference>
<feature type="domain" description="B12-binding" evidence="6">
    <location>
        <begin position="6"/>
        <end position="134"/>
    </location>
</feature>
<evidence type="ECO:0000259" key="6">
    <source>
        <dbReference type="PROSITE" id="PS51332"/>
    </source>
</evidence>
<dbReference type="SUPFAM" id="SSF52242">
    <property type="entry name" value="Cobalamin (vitamin B12)-binding domain"/>
    <property type="match status" value="1"/>
</dbReference>
<dbReference type="Pfam" id="PF02310">
    <property type="entry name" value="B12-binding"/>
    <property type="match status" value="1"/>
</dbReference>
<dbReference type="PANTHER" id="PTHR48101:SF3">
    <property type="entry name" value="COENZYME B12-DEPENDENT MUTASE"/>
    <property type="match status" value="1"/>
</dbReference>
<dbReference type="Gene3D" id="3.40.50.280">
    <property type="entry name" value="Cobalamin-binding domain"/>
    <property type="match status" value="1"/>
</dbReference>
<evidence type="ECO:0000256" key="1">
    <source>
        <dbReference type="ARBA" id="ARBA00001922"/>
    </source>
</evidence>
<evidence type="ECO:0000313" key="7">
    <source>
        <dbReference type="EMBL" id="QCQ23029.1"/>
    </source>
</evidence>
<reference evidence="7 8" key="1">
    <citation type="submission" date="2019-05" db="EMBL/GenBank/DDBJ databases">
        <title>The Complete Genome Sequence of the n-alkane-degrading Desulfoglaeba alkanexedens ALDC reveals multiple alkylsuccinate synthase gene clusters.</title>
        <authorList>
            <person name="Callaghan A.V."/>
            <person name="Davidova I.A."/>
            <person name="Duncan K.E."/>
            <person name="Morris B."/>
            <person name="McInerney M.J."/>
        </authorList>
    </citation>
    <scope>NUCLEOTIDE SEQUENCE [LARGE SCALE GENOMIC DNA]</scope>
    <source>
        <strain evidence="7 8">ALDC</strain>
    </source>
</reference>
<keyword evidence="3" id="KW-0479">Metal-binding</keyword>
<dbReference type="AlphaFoldDB" id="A0A4P8L503"/>
<accession>A0A4P8L503</accession>
<evidence type="ECO:0000256" key="5">
    <source>
        <dbReference type="ARBA" id="ARBA00023285"/>
    </source>
</evidence>
<evidence type="ECO:0000256" key="4">
    <source>
        <dbReference type="ARBA" id="ARBA00023235"/>
    </source>
</evidence>
<dbReference type="GO" id="GO:0016853">
    <property type="term" value="F:isomerase activity"/>
    <property type="evidence" value="ECO:0007669"/>
    <property type="project" value="UniProtKB-KW"/>
</dbReference>
<reference evidence="7 8" key="2">
    <citation type="submission" date="2019-05" db="EMBL/GenBank/DDBJ databases">
        <authorList>
            <person name="Suflita J.M."/>
            <person name="Marks C.R."/>
        </authorList>
    </citation>
    <scope>NUCLEOTIDE SEQUENCE [LARGE SCALE GENOMIC DNA]</scope>
    <source>
        <strain evidence="7 8">ALDC</strain>
    </source>
</reference>
<keyword evidence="4" id="KW-0413">Isomerase</keyword>
<dbReference type="PANTHER" id="PTHR48101">
    <property type="entry name" value="METHYLMALONYL-COA MUTASE, MITOCHONDRIAL-RELATED"/>
    <property type="match status" value="1"/>
</dbReference>
<dbReference type="CDD" id="cd02071">
    <property type="entry name" value="MM_CoA_mut_B12_BD"/>
    <property type="match status" value="1"/>
</dbReference>
<name>A0A4P8L503_9BACT</name>
<evidence type="ECO:0000313" key="8">
    <source>
        <dbReference type="Proteomes" id="UP000298602"/>
    </source>
</evidence>
<evidence type="ECO:0000256" key="3">
    <source>
        <dbReference type="ARBA" id="ARBA00022723"/>
    </source>
</evidence>
<dbReference type="RefSeq" id="WP_137425312.1">
    <property type="nucleotide sequence ID" value="NZ_CP040098.1"/>
</dbReference>
<dbReference type="OrthoDB" id="9788468at2"/>
<comment type="cofactor">
    <cofactor evidence="1">
        <name>adenosylcob(III)alamin</name>
        <dbReference type="ChEBI" id="CHEBI:18408"/>
    </cofactor>
</comment>
<dbReference type="InterPro" id="IPR006158">
    <property type="entry name" value="Cobalamin-bd"/>
</dbReference>